<sequence>MSTYLRIDSDEKSILENYPYDFSINALHWPVAPKDINDGIYNWDKNTVVELRSIVVQLNDPNLLTPIIQIDFFDTNKFDYNFILSPNKQQNKVRFMCEDDGIMFGDWRKYKSNMKFIMDVGTQTLYNIKIYDHNTIFNKNINRIIINVSLTPYNRTIVQNF</sequence>
<protein>
    <submittedName>
        <fullName evidence="1">Uncharacterized protein</fullName>
    </submittedName>
</protein>
<proteinExistence type="predicted"/>
<accession>A0A6C0JBC3</accession>
<organism evidence="1">
    <name type="scientific">viral metagenome</name>
    <dbReference type="NCBI Taxonomy" id="1070528"/>
    <lineage>
        <taxon>unclassified sequences</taxon>
        <taxon>metagenomes</taxon>
        <taxon>organismal metagenomes</taxon>
    </lineage>
</organism>
<dbReference type="AlphaFoldDB" id="A0A6C0JBC3"/>
<evidence type="ECO:0000313" key="1">
    <source>
        <dbReference type="EMBL" id="QHU02091.1"/>
    </source>
</evidence>
<reference evidence="1" key="1">
    <citation type="journal article" date="2020" name="Nature">
        <title>Giant virus diversity and host interactions through global metagenomics.</title>
        <authorList>
            <person name="Schulz F."/>
            <person name="Roux S."/>
            <person name="Paez-Espino D."/>
            <person name="Jungbluth S."/>
            <person name="Walsh D.A."/>
            <person name="Denef V.J."/>
            <person name="McMahon K.D."/>
            <person name="Konstantinidis K.T."/>
            <person name="Eloe-Fadrosh E.A."/>
            <person name="Kyrpides N.C."/>
            <person name="Woyke T."/>
        </authorList>
    </citation>
    <scope>NUCLEOTIDE SEQUENCE</scope>
    <source>
        <strain evidence="1">GVMAG-M-3300025880-56</strain>
    </source>
</reference>
<dbReference type="EMBL" id="MN740353">
    <property type="protein sequence ID" value="QHU02091.1"/>
    <property type="molecule type" value="Genomic_DNA"/>
</dbReference>
<name>A0A6C0JBC3_9ZZZZ</name>